<proteinExistence type="predicted"/>
<gene>
    <name evidence="2" type="ORF">CWD88_25900</name>
</gene>
<reference evidence="2 3" key="1">
    <citation type="submission" date="2017-11" db="EMBL/GenBank/DDBJ databases">
        <title>Molecular characterization of Burkholderia pseudomallei and closely related isolates from Vietnam.</title>
        <authorList>
            <person name="Ustinov D.V."/>
            <person name="Antonov A.S."/>
            <person name="Avdusheva E.F."/>
            <person name="Shpak I.M."/>
            <person name="Zakharova I.B."/>
            <person name="Thi L.A."/>
            <person name="Teteryatnikova N."/>
            <person name="Lopasteyskaya Y.A."/>
            <person name="Kuzyutina J.A."/>
            <person name="Ngo T.N."/>
            <person name="Victorov D.V."/>
        </authorList>
    </citation>
    <scope>NUCLEOTIDE SEQUENCE [LARGE SCALE GENOMIC DNA]</scope>
    <source>
        <strain evidence="2 3">V1512</strain>
    </source>
</reference>
<feature type="region of interest" description="Disordered" evidence="1">
    <location>
        <begin position="35"/>
        <end position="70"/>
    </location>
</feature>
<dbReference type="EMBL" id="PHRB01000032">
    <property type="protein sequence ID" value="PJO63478.1"/>
    <property type="molecule type" value="Genomic_DNA"/>
</dbReference>
<dbReference type="Proteomes" id="UP000231878">
    <property type="component" value="Unassembled WGS sequence"/>
</dbReference>
<protein>
    <submittedName>
        <fullName evidence="2">Uncharacterized protein</fullName>
    </submittedName>
</protein>
<feature type="compositionally biased region" description="Low complexity" evidence="1">
    <location>
        <begin position="44"/>
        <end position="59"/>
    </location>
</feature>
<evidence type="ECO:0000313" key="3">
    <source>
        <dbReference type="Proteomes" id="UP000231878"/>
    </source>
</evidence>
<sequence>MFVVDGCLPLRAAWHSQHGGAWFYPGARAPLRGRRTNARRTHMGSPTAARARTTSSAGSCREPSVSTINK</sequence>
<name>A0AAX0U5N4_BURPE</name>
<evidence type="ECO:0000256" key="1">
    <source>
        <dbReference type="SAM" id="MobiDB-lite"/>
    </source>
</evidence>
<comment type="caution">
    <text evidence="2">The sequence shown here is derived from an EMBL/GenBank/DDBJ whole genome shotgun (WGS) entry which is preliminary data.</text>
</comment>
<dbReference type="AlphaFoldDB" id="A0AAX0U5N4"/>
<organism evidence="2 3">
    <name type="scientific">Burkholderia pseudomallei</name>
    <name type="common">Pseudomonas pseudomallei</name>
    <dbReference type="NCBI Taxonomy" id="28450"/>
    <lineage>
        <taxon>Bacteria</taxon>
        <taxon>Pseudomonadati</taxon>
        <taxon>Pseudomonadota</taxon>
        <taxon>Betaproteobacteria</taxon>
        <taxon>Burkholderiales</taxon>
        <taxon>Burkholderiaceae</taxon>
        <taxon>Burkholderia</taxon>
        <taxon>pseudomallei group</taxon>
    </lineage>
</organism>
<evidence type="ECO:0000313" key="2">
    <source>
        <dbReference type="EMBL" id="PJO63478.1"/>
    </source>
</evidence>
<accession>A0AAX0U5N4</accession>